<feature type="domain" description="Cell envelope-related transcriptional attenuator" evidence="4">
    <location>
        <begin position="98"/>
        <end position="242"/>
    </location>
</feature>
<evidence type="ECO:0000256" key="2">
    <source>
        <dbReference type="SAM" id="MobiDB-lite"/>
    </source>
</evidence>
<dbReference type="Gene3D" id="3.40.630.190">
    <property type="entry name" value="LCP protein"/>
    <property type="match status" value="1"/>
</dbReference>
<evidence type="ECO:0000313" key="5">
    <source>
        <dbReference type="EMBL" id="WGH93446.1"/>
    </source>
</evidence>
<dbReference type="Pfam" id="PF03816">
    <property type="entry name" value="LytR_cpsA_psr"/>
    <property type="match status" value="1"/>
</dbReference>
<proteinExistence type="inferred from homology"/>
<evidence type="ECO:0000313" key="6">
    <source>
        <dbReference type="Proteomes" id="UP001224674"/>
    </source>
</evidence>
<feature type="region of interest" description="Disordered" evidence="2">
    <location>
        <begin position="325"/>
        <end position="369"/>
    </location>
</feature>
<comment type="similarity">
    <text evidence="1">Belongs to the LytR/CpsA/Psr (LCP) family.</text>
</comment>
<feature type="compositionally biased region" description="Acidic residues" evidence="2">
    <location>
        <begin position="332"/>
        <end position="341"/>
    </location>
</feature>
<evidence type="ECO:0000256" key="3">
    <source>
        <dbReference type="SAM" id="Phobius"/>
    </source>
</evidence>
<dbReference type="PANTHER" id="PTHR33392">
    <property type="entry name" value="POLYISOPRENYL-TEICHOIC ACID--PEPTIDOGLYCAN TEICHOIC ACID TRANSFERASE TAGU"/>
    <property type="match status" value="1"/>
</dbReference>
<protein>
    <submittedName>
        <fullName evidence="5">LCP family protein</fullName>
    </submittedName>
</protein>
<keyword evidence="3" id="KW-0812">Transmembrane</keyword>
<gene>
    <name evidence="5" type="ORF">QDX21_01100</name>
</gene>
<dbReference type="InterPro" id="IPR004474">
    <property type="entry name" value="LytR_CpsA_psr"/>
</dbReference>
<dbReference type="PANTHER" id="PTHR33392:SF6">
    <property type="entry name" value="POLYISOPRENYL-TEICHOIC ACID--PEPTIDOGLYCAN TEICHOIC ACID TRANSFERASE TAGU"/>
    <property type="match status" value="1"/>
</dbReference>
<feature type="transmembrane region" description="Helical" evidence="3">
    <location>
        <begin position="21"/>
        <end position="46"/>
    </location>
</feature>
<keyword evidence="3" id="KW-0472">Membrane</keyword>
<dbReference type="InterPro" id="IPR050922">
    <property type="entry name" value="LytR/CpsA/Psr_CW_biosynth"/>
</dbReference>
<dbReference type="AlphaFoldDB" id="A0AAJ6ANT4"/>
<sequence length="369" mass="40057">MAKSSRIYAPRRVSRVATRPHGIILSVIVAVVLIVVSVVASTSVYARTLISNVNERTQTIDSGIDTTRPVMDDGELNLLLLGSDQRPEDKEAGEDGARTDTIMFVHIPEGHEEVYVISIMRDLWVEIPGYGMGKINGAYEEGGFPLVVDTVEGLVGSDIDHIAIIDFEGFRDVTEALGGVEVDNEQAFSSGIRNPSFFPEGKIKVSGTDALRFVRERHAFNDGDYQRVKNQQLFLEGLVDQLLARDVLTNPGTLSDVITTLSPYLSVDDGLDAETMLNYGLSMSNIRSSDIKMFTIPNAGADITSGGAAIVRQDEAATERMREALRSGTMDEFLEEYDAEQNPDGSNQPESTSPANPPEPSAVESGVQG</sequence>
<dbReference type="Proteomes" id="UP001224674">
    <property type="component" value="Chromosome"/>
</dbReference>
<organism evidence="5 6">
    <name type="scientific">Auritidibacter ignavus</name>
    <dbReference type="NCBI Taxonomy" id="678932"/>
    <lineage>
        <taxon>Bacteria</taxon>
        <taxon>Bacillati</taxon>
        <taxon>Actinomycetota</taxon>
        <taxon>Actinomycetes</taxon>
        <taxon>Micrococcales</taxon>
        <taxon>Micrococcaceae</taxon>
        <taxon>Auritidibacter</taxon>
    </lineage>
</organism>
<keyword evidence="6" id="KW-1185">Reference proteome</keyword>
<dbReference type="EMBL" id="CP122566">
    <property type="protein sequence ID" value="WGH93446.1"/>
    <property type="molecule type" value="Genomic_DNA"/>
</dbReference>
<evidence type="ECO:0000256" key="1">
    <source>
        <dbReference type="ARBA" id="ARBA00006068"/>
    </source>
</evidence>
<keyword evidence="3" id="KW-1133">Transmembrane helix</keyword>
<dbReference type="RefSeq" id="WP_279674950.1">
    <property type="nucleotide sequence ID" value="NZ_CP122566.1"/>
</dbReference>
<feature type="compositionally biased region" description="Polar residues" evidence="2">
    <location>
        <begin position="343"/>
        <end position="354"/>
    </location>
</feature>
<evidence type="ECO:0000259" key="4">
    <source>
        <dbReference type="Pfam" id="PF03816"/>
    </source>
</evidence>
<dbReference type="NCBIfam" id="TIGR00350">
    <property type="entry name" value="lytR_cpsA_psr"/>
    <property type="match status" value="1"/>
</dbReference>
<name>A0AAJ6ANT4_9MICC</name>
<reference evidence="5 6" key="1">
    <citation type="submission" date="2023-03" db="EMBL/GenBank/DDBJ databases">
        <title>Complete genome sequences of several Auritidibacter ignavus strains isolated from ear infections.</title>
        <authorList>
            <person name="Baehr T."/>
            <person name="Baumhoegger A.M."/>
        </authorList>
    </citation>
    <scope>NUCLEOTIDE SEQUENCE [LARGE SCALE GENOMIC DNA]</scope>
    <source>
        <strain evidence="5 6">BABAE-6</strain>
    </source>
</reference>
<accession>A0AAJ6ANT4</accession>